<dbReference type="EMBL" id="CAADFQ010000026">
    <property type="protein sequence ID" value="VFK31697.1"/>
    <property type="molecule type" value="Genomic_DNA"/>
</dbReference>
<evidence type="ECO:0000313" key="2">
    <source>
        <dbReference type="EMBL" id="VFK31697.1"/>
    </source>
</evidence>
<dbReference type="EMBL" id="CAADGH010000027">
    <property type="protein sequence ID" value="VFK75616.1"/>
    <property type="molecule type" value="Genomic_DNA"/>
</dbReference>
<protein>
    <submittedName>
        <fullName evidence="3">Addiction module component</fullName>
    </submittedName>
</protein>
<dbReference type="EMBL" id="CAADFO010000014">
    <property type="protein sequence ID" value="VFK25533.1"/>
    <property type="molecule type" value="Genomic_DNA"/>
</dbReference>
<accession>A0A451BBD1</accession>
<dbReference type="AlphaFoldDB" id="A0A451BBD1"/>
<dbReference type="Pfam" id="PF09720">
    <property type="entry name" value="Unstab_antitox"/>
    <property type="match status" value="1"/>
</dbReference>
<evidence type="ECO:0000313" key="1">
    <source>
        <dbReference type="EMBL" id="VFK25533.1"/>
    </source>
</evidence>
<proteinExistence type="predicted"/>
<sequence length="145" mass="16434">MCVEELLFPMNLQEIQNEALYLPEQARAELAQKLFDSLDACAESNQVSTEWLPKTKPRVGELDSGAVRPVPSEEVARKAQPMDAAFLQSLGGTLGEWVSEANQTSREAIKEILRKTRGSMKLGQTPEDVDVEIRIMRDEWERTWE</sequence>
<organism evidence="3">
    <name type="scientific">Candidatus Kentrum sp. MB</name>
    <dbReference type="NCBI Taxonomy" id="2138164"/>
    <lineage>
        <taxon>Bacteria</taxon>
        <taxon>Pseudomonadati</taxon>
        <taxon>Pseudomonadota</taxon>
        <taxon>Gammaproteobacteria</taxon>
        <taxon>Candidatus Kentrum</taxon>
    </lineage>
</organism>
<evidence type="ECO:0000313" key="3">
    <source>
        <dbReference type="EMBL" id="VFK75616.1"/>
    </source>
</evidence>
<dbReference type="InterPro" id="IPR013406">
    <property type="entry name" value="CHP02574_addiction_mod"/>
</dbReference>
<gene>
    <name evidence="1" type="ORF">BECKMB1821G_GA0114241_101414</name>
    <name evidence="3" type="ORF">BECKMB1821H_GA0114242_102715</name>
    <name evidence="2" type="ORF">BECKMB1821I_GA0114274_102616</name>
</gene>
<reference evidence="3" key="1">
    <citation type="submission" date="2019-02" db="EMBL/GenBank/DDBJ databases">
        <authorList>
            <person name="Gruber-Vodicka R. H."/>
            <person name="Seah K. B. B."/>
        </authorList>
    </citation>
    <scope>NUCLEOTIDE SEQUENCE</scope>
    <source>
        <strain evidence="1">BECK_BZ197</strain>
        <strain evidence="3">BECK_BZ198</strain>
        <strain evidence="2">BECK_BZ199</strain>
    </source>
</reference>
<name>A0A451BBD1_9GAMM</name>